<dbReference type="SUPFAM" id="SSF47413">
    <property type="entry name" value="lambda repressor-like DNA-binding domains"/>
    <property type="match status" value="1"/>
</dbReference>
<dbReference type="Gene3D" id="1.10.260.40">
    <property type="entry name" value="lambda repressor-like DNA-binding domains"/>
    <property type="match status" value="1"/>
</dbReference>
<dbReference type="RefSeq" id="WP_014791675.1">
    <property type="nucleotide sequence ID" value="NC_018016.1"/>
</dbReference>
<dbReference type="HOGENOM" id="CLU_1738671_0_0_10"/>
<dbReference type="Pfam" id="PF01381">
    <property type="entry name" value="HTH_3"/>
    <property type="match status" value="1"/>
</dbReference>
<reference evidence="2 3" key="1">
    <citation type="submission" date="2012-06" db="EMBL/GenBank/DDBJ databases">
        <title>The complete genome of Ornithobacterium rhinotracheale DSM 15997.</title>
        <authorList>
            <consortium name="US DOE Joint Genome Institute (JGI-PGF)"/>
            <person name="Lucas S."/>
            <person name="Copeland A."/>
            <person name="Lapidus A."/>
            <person name="Goodwin L."/>
            <person name="Pitluck S."/>
            <person name="Peters L."/>
            <person name="Mikhailova N."/>
            <person name="Teshima H."/>
            <person name="Kyrpides N."/>
            <person name="Mavromatis K."/>
            <person name="Pagani I."/>
            <person name="Ivanova N."/>
            <person name="Ovchinnikova G."/>
            <person name="Zeytun A."/>
            <person name="Detter J.C."/>
            <person name="Han C."/>
            <person name="Land M."/>
            <person name="Hauser L."/>
            <person name="Markowitz V."/>
            <person name="Cheng J.-F."/>
            <person name="Hugenholtz P."/>
            <person name="Woyke T."/>
            <person name="Wu D."/>
            <person name="Lang E."/>
            <person name="Kopitz M."/>
            <person name="Brambilla E."/>
            <person name="Klenk H.-P."/>
            <person name="Eisen J.A."/>
        </authorList>
    </citation>
    <scope>NUCLEOTIDE SEQUENCE [LARGE SCALE GENOMIC DNA]</scope>
    <source>
        <strain evidence="3">ATCC 51463 / DSM 15997 / CCUG 23171 / LMG 9086</strain>
    </source>
</reference>
<dbReference type="GO" id="GO:0003677">
    <property type="term" value="F:DNA binding"/>
    <property type="evidence" value="ECO:0007669"/>
    <property type="project" value="InterPro"/>
</dbReference>
<proteinExistence type="predicted"/>
<evidence type="ECO:0000313" key="2">
    <source>
        <dbReference type="EMBL" id="AFL98154.1"/>
    </source>
</evidence>
<evidence type="ECO:0000259" key="1">
    <source>
        <dbReference type="PROSITE" id="PS50943"/>
    </source>
</evidence>
<sequence length="150" mass="17516">MANKEKFIELVSDTVSDTVERAKLRKARRRQLRLSQKIALNILKRIEELGWKQKDLAEKMGVSPQQVSKWVKGKENFTIETIATISDVLDIELIQVKPLSERKIELKNYKEMKDVYEENTTKIIHLSPDFGKKITQSKSYSNPYLKMANY</sequence>
<dbReference type="Proteomes" id="UP000006051">
    <property type="component" value="Chromosome"/>
</dbReference>
<organism evidence="2 3">
    <name type="scientific">Ornithobacterium rhinotracheale (strain ATCC 51463 / DSM 15997 / CCUG 23171 / CIP 104009 / LMG 9086)</name>
    <dbReference type="NCBI Taxonomy" id="867902"/>
    <lineage>
        <taxon>Bacteria</taxon>
        <taxon>Pseudomonadati</taxon>
        <taxon>Bacteroidota</taxon>
        <taxon>Flavobacteriia</taxon>
        <taxon>Flavobacteriales</taxon>
        <taxon>Weeksellaceae</taxon>
        <taxon>Ornithobacterium</taxon>
    </lineage>
</organism>
<dbReference type="CDD" id="cd00093">
    <property type="entry name" value="HTH_XRE"/>
    <property type="match status" value="1"/>
</dbReference>
<dbReference type="InterPro" id="IPR001387">
    <property type="entry name" value="Cro/C1-type_HTH"/>
</dbReference>
<gene>
    <name evidence="2" type="ordered locus">Ornrh_2017</name>
</gene>
<feature type="domain" description="HTH cro/C1-type" evidence="1">
    <location>
        <begin position="42"/>
        <end position="96"/>
    </location>
</feature>
<dbReference type="EMBL" id="CP003283">
    <property type="protein sequence ID" value="AFL98154.1"/>
    <property type="molecule type" value="Genomic_DNA"/>
</dbReference>
<dbReference type="AlphaFoldDB" id="I4A2H0"/>
<dbReference type="eggNOG" id="COG3093">
    <property type="taxonomic scope" value="Bacteria"/>
</dbReference>
<keyword evidence="3" id="KW-1185">Reference proteome</keyword>
<dbReference type="KEGG" id="orh:Ornrh_2017"/>
<dbReference type="GeneID" id="97258616"/>
<name>I4A2H0_ORNRL</name>
<protein>
    <submittedName>
        <fullName evidence="2">Plasmid maintenance system antidote protein</fullName>
    </submittedName>
</protein>
<dbReference type="SMART" id="SM00530">
    <property type="entry name" value="HTH_XRE"/>
    <property type="match status" value="1"/>
</dbReference>
<accession>I4A2H0</accession>
<dbReference type="InterPro" id="IPR010982">
    <property type="entry name" value="Lambda_DNA-bd_dom_sf"/>
</dbReference>
<dbReference type="GeneID" id="71570065"/>
<dbReference type="PROSITE" id="PS50943">
    <property type="entry name" value="HTH_CROC1"/>
    <property type="match status" value="1"/>
</dbReference>
<dbReference type="STRING" id="867902.Ornrh_2017"/>
<evidence type="ECO:0000313" key="3">
    <source>
        <dbReference type="Proteomes" id="UP000006051"/>
    </source>
</evidence>